<feature type="chain" id="PRO_5044349628" evidence="1">
    <location>
        <begin position="30"/>
        <end position="278"/>
    </location>
</feature>
<keyword evidence="2" id="KW-0560">Oxidoreductase</keyword>
<keyword evidence="1" id="KW-0732">Signal</keyword>
<proteinExistence type="predicted"/>
<dbReference type="SUPFAM" id="SSF49482">
    <property type="entry name" value="Aromatic compound dioxygenase"/>
    <property type="match status" value="1"/>
</dbReference>
<evidence type="ECO:0000256" key="1">
    <source>
        <dbReference type="SAM" id="SignalP"/>
    </source>
</evidence>
<feature type="signal peptide" evidence="1">
    <location>
        <begin position="1"/>
        <end position="29"/>
    </location>
</feature>
<comment type="caution">
    <text evidence="2">The sequence shown here is derived from an EMBL/GenBank/DDBJ whole genome shotgun (WGS) entry which is preliminary data.</text>
</comment>
<dbReference type="RefSeq" id="WP_105777441.1">
    <property type="nucleotide sequence ID" value="NZ_PVFQ01000042.1"/>
</dbReference>
<gene>
    <name evidence="2" type="ORF">C6P99_18530</name>
</gene>
<dbReference type="AlphaFoldDB" id="A0AB37ASM2"/>
<dbReference type="Proteomes" id="UP000237811">
    <property type="component" value="Unassembled WGS sequence"/>
</dbReference>
<dbReference type="InterPro" id="IPR006311">
    <property type="entry name" value="TAT_signal"/>
</dbReference>
<name>A0AB37ASM2_9BURK</name>
<evidence type="ECO:0000313" key="3">
    <source>
        <dbReference type="Proteomes" id="UP000237811"/>
    </source>
</evidence>
<accession>A0AB37ASM2</accession>
<dbReference type="InterPro" id="IPR015889">
    <property type="entry name" value="Intradiol_dOase_core"/>
</dbReference>
<organism evidence="2 3">
    <name type="scientific">Burkholderia multivorans</name>
    <dbReference type="NCBI Taxonomy" id="87883"/>
    <lineage>
        <taxon>Bacteria</taxon>
        <taxon>Pseudomonadati</taxon>
        <taxon>Pseudomonadota</taxon>
        <taxon>Betaproteobacteria</taxon>
        <taxon>Burkholderiales</taxon>
        <taxon>Burkholderiaceae</taxon>
        <taxon>Burkholderia</taxon>
        <taxon>Burkholderia cepacia complex</taxon>
    </lineage>
</organism>
<dbReference type="Gene3D" id="2.60.130.10">
    <property type="entry name" value="Aromatic compound dioxygenase"/>
    <property type="match status" value="1"/>
</dbReference>
<dbReference type="PANTHER" id="PTHR34315">
    <property type="match status" value="1"/>
</dbReference>
<dbReference type="GO" id="GO:0005506">
    <property type="term" value="F:iron ion binding"/>
    <property type="evidence" value="ECO:0007669"/>
    <property type="project" value="InterPro"/>
</dbReference>
<dbReference type="PROSITE" id="PS51318">
    <property type="entry name" value="TAT"/>
    <property type="match status" value="1"/>
</dbReference>
<dbReference type="PANTHER" id="PTHR34315:SF1">
    <property type="entry name" value="INTRADIOL RING-CLEAVAGE DIOXYGENASES DOMAIN-CONTAINING PROTEIN-RELATED"/>
    <property type="match status" value="1"/>
</dbReference>
<protein>
    <submittedName>
        <fullName evidence="2">Dioxygenase</fullName>
    </submittedName>
</protein>
<evidence type="ECO:0000313" key="2">
    <source>
        <dbReference type="EMBL" id="PRE45654.1"/>
    </source>
</evidence>
<keyword evidence="2" id="KW-0223">Dioxygenase</keyword>
<dbReference type="EMBL" id="PVFR01000057">
    <property type="protein sequence ID" value="PRE45654.1"/>
    <property type="molecule type" value="Genomic_DNA"/>
</dbReference>
<reference evidence="2 3" key="1">
    <citation type="submission" date="2018-03" db="EMBL/GenBank/DDBJ databases">
        <authorList>
            <person name="Nguyen K."/>
            <person name="Fouts D."/>
            <person name="Sutton G."/>
        </authorList>
    </citation>
    <scope>NUCLEOTIDE SEQUENCE [LARGE SCALE GENOMIC DNA]</scope>
    <source>
        <strain evidence="2 3">AU14328</strain>
    </source>
</reference>
<dbReference type="CDD" id="cd03457">
    <property type="entry name" value="intradiol_dioxygenase_like"/>
    <property type="match status" value="1"/>
</dbReference>
<sequence>MLYRYTLSRRQFLSSVLTTGAVLGFAVHAGRGFAANTGVCEASAEQTLGPYYLDKRLVRRDISERKPGVPLQLRFTVIDVRGCVPLADVLVDVWQCDALGVYSGFGQLADLGPRDAPPLAPPPSALGPAGVNHEPPLGMPLAPRPTDALTFLRGVQPTGRDGVARFDSIVPGVYPGRTNHVHFRVRSRADASVGDHVAYTGQVFFPETLIVPLMRDMTPYRDNRIARVALTDDPIYVSQHGAQAVAHTTLVDSLDPARGVVANVIVAIDSAAMSRETG</sequence>
<dbReference type="GO" id="GO:0016702">
    <property type="term" value="F:oxidoreductase activity, acting on single donors with incorporation of molecular oxygen, incorporation of two atoms of oxygen"/>
    <property type="evidence" value="ECO:0007669"/>
    <property type="project" value="InterPro"/>
</dbReference>